<gene>
    <name evidence="12 13" type="primary">adkA</name>
    <name evidence="13" type="ORF">NADRNF5_1776</name>
</gene>
<protein>
    <recommendedName>
        <fullName evidence="5 12">Adenylate kinase</fullName>
        <shortName evidence="12">AK</shortName>
        <ecNumber evidence="4 12">2.7.4.3</ecNumber>
    </recommendedName>
    <alternativeName>
        <fullName evidence="11 12">ATP-AMP transphosphorylase</fullName>
    </alternativeName>
</protein>
<evidence type="ECO:0000256" key="7">
    <source>
        <dbReference type="ARBA" id="ARBA00022679"/>
    </source>
</evidence>
<dbReference type="GO" id="GO:0004017">
    <property type="term" value="F:AMP kinase activity"/>
    <property type="evidence" value="ECO:0007669"/>
    <property type="project" value="UniProtKB-UniRule"/>
</dbReference>
<evidence type="ECO:0000256" key="3">
    <source>
        <dbReference type="ARBA" id="ARBA00007088"/>
    </source>
</evidence>
<dbReference type="Proteomes" id="UP000032408">
    <property type="component" value="Chromosome"/>
</dbReference>
<evidence type="ECO:0000256" key="10">
    <source>
        <dbReference type="ARBA" id="ARBA00022840"/>
    </source>
</evidence>
<organism evidence="13 14">
    <name type="scientific">Nitrosopumilus adriaticus</name>
    <dbReference type="NCBI Taxonomy" id="1580092"/>
    <lineage>
        <taxon>Archaea</taxon>
        <taxon>Nitrososphaerota</taxon>
        <taxon>Nitrososphaeria</taxon>
        <taxon>Nitrosopumilales</taxon>
        <taxon>Nitrosopumilaceae</taxon>
        <taxon>Nitrosopumilus</taxon>
    </lineage>
</organism>
<dbReference type="EC" id="2.7.4.3" evidence="4 12"/>
<evidence type="ECO:0000256" key="11">
    <source>
        <dbReference type="ARBA" id="ARBA00033336"/>
    </source>
</evidence>
<dbReference type="Gene3D" id="3.40.50.300">
    <property type="entry name" value="P-loop containing nucleotide triphosphate hydrolases"/>
    <property type="match status" value="1"/>
</dbReference>
<keyword evidence="10 12" id="KW-0067">ATP-binding</keyword>
<comment type="similarity">
    <text evidence="3 12">Belongs to the archaeal adenylate kinase family.</text>
</comment>
<keyword evidence="8 12" id="KW-0547">Nucleotide-binding</keyword>
<evidence type="ECO:0000256" key="1">
    <source>
        <dbReference type="ARBA" id="ARBA00000582"/>
    </source>
</evidence>
<dbReference type="HOGENOM" id="CLU_119371_0_0_2"/>
<dbReference type="AlphaFoldDB" id="A0A0D5C3S9"/>
<keyword evidence="6 12" id="KW-0963">Cytoplasm</keyword>
<proteinExistence type="inferred from homology"/>
<name>A0A0D5C3S9_9ARCH</name>
<reference evidence="14" key="1">
    <citation type="submission" date="2015-03" db="EMBL/GenBank/DDBJ databases">
        <title>Characterization of two novel Thaumarchaeota isolated from the Northern Adriatic Sea.</title>
        <authorList>
            <person name="Bayer B."/>
            <person name="Vojvoda J."/>
            <person name="Offre P."/>
            <person name="Srivastava A."/>
            <person name="Elisabeth N."/>
            <person name="Garcia J.A.L."/>
            <person name="Schleper C."/>
            <person name="Herndl G.J."/>
        </authorList>
    </citation>
    <scope>NUCLEOTIDE SEQUENCE [LARGE SCALE GENOMIC DNA]</scope>
    <source>
        <strain evidence="14">NF5</strain>
    </source>
</reference>
<evidence type="ECO:0000256" key="4">
    <source>
        <dbReference type="ARBA" id="ARBA00012955"/>
    </source>
</evidence>
<dbReference type="Pfam" id="PF13207">
    <property type="entry name" value="AAA_17"/>
    <property type="match status" value="1"/>
</dbReference>
<evidence type="ECO:0000313" key="14">
    <source>
        <dbReference type="Proteomes" id="UP000032408"/>
    </source>
</evidence>
<accession>A0A0D5C3S9</accession>
<evidence type="ECO:0000256" key="8">
    <source>
        <dbReference type="ARBA" id="ARBA00022741"/>
    </source>
</evidence>
<dbReference type="NCBIfam" id="NF003122">
    <property type="entry name" value="PRK04040.1"/>
    <property type="match status" value="1"/>
</dbReference>
<dbReference type="GO" id="GO:0005737">
    <property type="term" value="C:cytoplasm"/>
    <property type="evidence" value="ECO:0007669"/>
    <property type="project" value="UniProtKB-SubCell"/>
</dbReference>
<dbReference type="EMBL" id="CP011070">
    <property type="protein sequence ID" value="AJW71454.1"/>
    <property type="molecule type" value="Genomic_DNA"/>
</dbReference>
<dbReference type="GO" id="GO:0005524">
    <property type="term" value="F:ATP binding"/>
    <property type="evidence" value="ECO:0007669"/>
    <property type="project" value="UniProtKB-UniRule"/>
</dbReference>
<evidence type="ECO:0000256" key="6">
    <source>
        <dbReference type="ARBA" id="ARBA00022490"/>
    </source>
</evidence>
<dbReference type="SUPFAM" id="SSF52540">
    <property type="entry name" value="P-loop containing nucleoside triphosphate hydrolases"/>
    <property type="match status" value="1"/>
</dbReference>
<dbReference type="KEGG" id="nin:NADRNF5_1776"/>
<comment type="subcellular location">
    <subcellularLocation>
        <location evidence="2 12">Cytoplasm</location>
    </subcellularLocation>
</comment>
<evidence type="ECO:0000256" key="12">
    <source>
        <dbReference type="HAMAP-Rule" id="MF_00234"/>
    </source>
</evidence>
<dbReference type="OrthoDB" id="26198at2157"/>
<evidence type="ECO:0000313" key="13">
    <source>
        <dbReference type="EMBL" id="AJW71454.1"/>
    </source>
</evidence>
<keyword evidence="9 12" id="KW-0418">Kinase</keyword>
<keyword evidence="14" id="KW-1185">Reference proteome</keyword>
<dbReference type="InterPro" id="IPR027417">
    <property type="entry name" value="P-loop_NTPase"/>
</dbReference>
<reference evidence="13 14" key="2">
    <citation type="journal article" date="2016" name="ISME J.">
        <title>Physiological and genomic characterization of two novel marine thaumarchaeal strains indicates niche differentiation.</title>
        <authorList>
            <person name="Bayer B."/>
            <person name="Vojvoda J."/>
            <person name="Offre P."/>
            <person name="Alves R.J."/>
            <person name="Elisabeth N.H."/>
            <person name="Garcia J.A."/>
            <person name="Volland J.M."/>
            <person name="Srivastava A."/>
            <person name="Schleper C."/>
            <person name="Herndl G.J."/>
        </authorList>
    </citation>
    <scope>NUCLEOTIDE SEQUENCE [LARGE SCALE GENOMIC DNA]</scope>
    <source>
        <strain evidence="13 14">NF5</strain>
    </source>
</reference>
<dbReference type="InterPro" id="IPR023477">
    <property type="entry name" value="Adenylate_kinase_AdkA"/>
</dbReference>
<feature type="binding site" evidence="12">
    <location>
        <begin position="11"/>
        <end position="19"/>
    </location>
    <ligand>
        <name>ATP</name>
        <dbReference type="ChEBI" id="CHEBI:30616"/>
    </ligand>
</feature>
<sequence>MEGNKRIILVGIPGVGKTTILKKMVDILKDHNKTVHVVSFGTLMFEVAKENGLKDRDELRHLPVDRQQHLQKLAAEKIAAFDEQVVIVDTHAFINSPEGYYPGLPEHVLKIIQPTNFVSVSAKPEEIYNRRMTDETRNRDKITLLTINKELDIQSAMISACTVLTGSPVKHILNREGKIDEAIDKIINALGL</sequence>
<comment type="catalytic activity">
    <reaction evidence="1 12">
        <text>AMP + ATP = 2 ADP</text>
        <dbReference type="Rhea" id="RHEA:12973"/>
        <dbReference type="ChEBI" id="CHEBI:30616"/>
        <dbReference type="ChEBI" id="CHEBI:456215"/>
        <dbReference type="ChEBI" id="CHEBI:456216"/>
        <dbReference type="EC" id="2.7.4.3"/>
    </reaction>
</comment>
<evidence type="ECO:0000256" key="9">
    <source>
        <dbReference type="ARBA" id="ARBA00022777"/>
    </source>
</evidence>
<evidence type="ECO:0000256" key="2">
    <source>
        <dbReference type="ARBA" id="ARBA00004496"/>
    </source>
</evidence>
<keyword evidence="7 12" id="KW-0808">Transferase</keyword>
<dbReference type="HAMAP" id="MF_00234">
    <property type="entry name" value="Adenylate_kinase_AdkA"/>
    <property type="match status" value="1"/>
</dbReference>
<dbReference type="STRING" id="1580092.NADRNF5_1776"/>
<evidence type="ECO:0000256" key="5">
    <source>
        <dbReference type="ARBA" id="ARBA00019926"/>
    </source>
</evidence>